<accession>A0A6I0ERC0</accession>
<dbReference type="Proteomes" id="UP000468766">
    <property type="component" value="Unassembled WGS sequence"/>
</dbReference>
<dbReference type="InterPro" id="IPR024301">
    <property type="entry name" value="Amidase_6"/>
</dbReference>
<gene>
    <name evidence="2" type="ORF">F9B85_13370</name>
</gene>
<comment type="caution">
    <text evidence="2">The sequence shown here is derived from an EMBL/GenBank/DDBJ whole genome shotgun (WGS) entry which is preliminary data.</text>
</comment>
<reference evidence="2 3" key="1">
    <citation type="submission" date="2019-10" db="EMBL/GenBank/DDBJ databases">
        <title>Whole-genome sequence of the extremophile Heliorestis acidaminivorans DSM 24790.</title>
        <authorList>
            <person name="Kyndt J.A."/>
            <person name="Meyer T.E."/>
        </authorList>
    </citation>
    <scope>NUCLEOTIDE SEQUENCE [LARGE SCALE GENOMIC DNA]</scope>
    <source>
        <strain evidence="2 3">DSM 24790</strain>
    </source>
</reference>
<evidence type="ECO:0000313" key="2">
    <source>
        <dbReference type="EMBL" id="KAB2951190.1"/>
    </source>
</evidence>
<name>A0A6I0ERC0_9FIRM</name>
<dbReference type="RefSeq" id="WP_151621728.1">
    <property type="nucleotide sequence ID" value="NZ_WBXO01000014.1"/>
</dbReference>
<sequence length="244" mass="28550">MSKKRVLFHLRDLVLASFPSDSHGRTIPIKEKILKIKALKRQPYLLEAEELAIIEKEEKTTSSSPYQRDAAVAYAYRHWNNPNRAYPFFGDPGEGGDCTNFISQCLYAGSMPWVEGPLERYTWAQYWWCKPGATDRDGDRRITLTWKVSSAFRNHWSKRATQYSVHTPEEMVAQWSQWWERLWRGDVIQLTLPDGRPYHSLLVVKYIDEDFHLAAHTYDTIDRSLYGTIQSFLGTGRKIIVYRI</sequence>
<organism evidence="2 3">
    <name type="scientific">Heliorestis acidaminivorans</name>
    <dbReference type="NCBI Taxonomy" id="553427"/>
    <lineage>
        <taxon>Bacteria</taxon>
        <taxon>Bacillati</taxon>
        <taxon>Bacillota</taxon>
        <taxon>Clostridia</taxon>
        <taxon>Eubacteriales</taxon>
        <taxon>Heliobacteriaceae</taxon>
        <taxon>Heliorestis</taxon>
    </lineage>
</organism>
<evidence type="ECO:0000259" key="1">
    <source>
        <dbReference type="Pfam" id="PF12671"/>
    </source>
</evidence>
<keyword evidence="3" id="KW-1185">Reference proteome</keyword>
<protein>
    <submittedName>
        <fullName evidence="2">Amidase domain-containing protein</fullName>
    </submittedName>
</protein>
<dbReference type="EMBL" id="WBXO01000014">
    <property type="protein sequence ID" value="KAB2951190.1"/>
    <property type="molecule type" value="Genomic_DNA"/>
</dbReference>
<feature type="domain" description="Putative amidase" evidence="1">
    <location>
        <begin position="66"/>
        <end position="226"/>
    </location>
</feature>
<evidence type="ECO:0000313" key="3">
    <source>
        <dbReference type="Proteomes" id="UP000468766"/>
    </source>
</evidence>
<dbReference type="AlphaFoldDB" id="A0A6I0ERC0"/>
<dbReference type="PANTHER" id="PTHR40032">
    <property type="entry name" value="EXPORTED PROTEIN-RELATED"/>
    <property type="match status" value="1"/>
</dbReference>
<dbReference type="Pfam" id="PF12671">
    <property type="entry name" value="Amidase_6"/>
    <property type="match status" value="1"/>
</dbReference>
<dbReference type="PANTHER" id="PTHR40032:SF1">
    <property type="entry name" value="EXPORTED PROTEIN"/>
    <property type="match status" value="1"/>
</dbReference>
<proteinExistence type="predicted"/>
<dbReference type="OrthoDB" id="9812429at2"/>